<dbReference type="AlphaFoldDB" id="A0A7S8IUX4"/>
<gene>
    <name evidence="2" type="ORF">IRL76_13610</name>
</gene>
<reference evidence="2 3" key="1">
    <citation type="submission" date="2020-11" db="EMBL/GenBank/DDBJ databases">
        <title>The genome sequence of Erythrobacter sp. 6D36.</title>
        <authorList>
            <person name="Liu Y."/>
        </authorList>
    </citation>
    <scope>NUCLEOTIDE SEQUENCE [LARGE SCALE GENOMIC DNA]</scope>
    <source>
        <strain evidence="2 3">6D36</strain>
    </source>
</reference>
<dbReference type="Proteomes" id="UP000594459">
    <property type="component" value="Chromosome"/>
</dbReference>
<accession>A0A7S8IUX4</accession>
<protein>
    <submittedName>
        <fullName evidence="2">Uncharacterized protein</fullName>
    </submittedName>
</protein>
<keyword evidence="3" id="KW-1185">Reference proteome</keyword>
<dbReference type="EMBL" id="CP064654">
    <property type="protein sequence ID" value="QPC98850.1"/>
    <property type="molecule type" value="Genomic_DNA"/>
</dbReference>
<organism evidence="2 3">
    <name type="scientific">Qipengyuania soli</name>
    <dbReference type="NCBI Taxonomy" id="2782568"/>
    <lineage>
        <taxon>Bacteria</taxon>
        <taxon>Pseudomonadati</taxon>
        <taxon>Pseudomonadota</taxon>
        <taxon>Alphaproteobacteria</taxon>
        <taxon>Sphingomonadales</taxon>
        <taxon>Erythrobacteraceae</taxon>
        <taxon>Qipengyuania</taxon>
    </lineage>
</organism>
<evidence type="ECO:0000313" key="2">
    <source>
        <dbReference type="EMBL" id="QPC98850.1"/>
    </source>
</evidence>
<evidence type="ECO:0000313" key="3">
    <source>
        <dbReference type="Proteomes" id="UP000594459"/>
    </source>
</evidence>
<dbReference type="RefSeq" id="WP_200981854.1">
    <property type="nucleotide sequence ID" value="NZ_CP064654.1"/>
</dbReference>
<proteinExistence type="predicted"/>
<dbReference type="KEGG" id="qso:IRL76_13610"/>
<name>A0A7S8IUX4_9SPHN</name>
<sequence>MIDYFALGLTHALIMIALARTLVRPDLDREDAMADEPQVADEPAERSNRRGARRRRDDAGA</sequence>
<evidence type="ECO:0000256" key="1">
    <source>
        <dbReference type="SAM" id="MobiDB-lite"/>
    </source>
</evidence>
<feature type="region of interest" description="Disordered" evidence="1">
    <location>
        <begin position="32"/>
        <end position="61"/>
    </location>
</feature>